<protein>
    <submittedName>
        <fullName evidence="8">RagB/SusD family nutrient uptake outer membrane protein</fullName>
    </submittedName>
</protein>
<proteinExistence type="inferred from homology"/>
<keyword evidence="3" id="KW-0732">Signal</keyword>
<organism evidence="8 9">
    <name type="scientific">Chitinophaga agrisoli</name>
    <dbReference type="NCBI Taxonomy" id="2607653"/>
    <lineage>
        <taxon>Bacteria</taxon>
        <taxon>Pseudomonadati</taxon>
        <taxon>Bacteroidota</taxon>
        <taxon>Chitinophagia</taxon>
        <taxon>Chitinophagales</taxon>
        <taxon>Chitinophagaceae</taxon>
        <taxon>Chitinophaga</taxon>
    </lineage>
</organism>
<comment type="similarity">
    <text evidence="2">Belongs to the SusD family.</text>
</comment>
<comment type="caution">
    <text evidence="8">The sequence shown here is derived from an EMBL/GenBank/DDBJ whole genome shotgun (WGS) entry which is preliminary data.</text>
</comment>
<keyword evidence="4" id="KW-0472">Membrane</keyword>
<reference evidence="8 9" key="1">
    <citation type="submission" date="2019-09" db="EMBL/GenBank/DDBJ databases">
        <title>Chitinophaga ginsengihumi sp. nov., isolated from soil of ginseng rhizosphere.</title>
        <authorList>
            <person name="Lee J."/>
        </authorList>
    </citation>
    <scope>NUCLEOTIDE SEQUENCE [LARGE SCALE GENOMIC DNA]</scope>
    <source>
        <strain evidence="8 9">BN140078</strain>
    </source>
</reference>
<evidence type="ECO:0000256" key="1">
    <source>
        <dbReference type="ARBA" id="ARBA00004442"/>
    </source>
</evidence>
<evidence type="ECO:0000256" key="5">
    <source>
        <dbReference type="ARBA" id="ARBA00023237"/>
    </source>
</evidence>
<dbReference type="InterPro" id="IPR012944">
    <property type="entry name" value="SusD_RagB_dom"/>
</dbReference>
<dbReference type="AlphaFoldDB" id="A0A5B2VLD0"/>
<dbReference type="Proteomes" id="UP000324611">
    <property type="component" value="Unassembled WGS sequence"/>
</dbReference>
<gene>
    <name evidence="8" type="ORF">F0L74_24125</name>
</gene>
<evidence type="ECO:0000313" key="8">
    <source>
        <dbReference type="EMBL" id="KAA2239296.1"/>
    </source>
</evidence>
<feature type="domain" description="RagB/SusD" evidence="6">
    <location>
        <begin position="289"/>
        <end position="511"/>
    </location>
</feature>
<dbReference type="CDD" id="cd08977">
    <property type="entry name" value="SusD"/>
    <property type="match status" value="1"/>
</dbReference>
<dbReference type="SUPFAM" id="SSF48452">
    <property type="entry name" value="TPR-like"/>
    <property type="match status" value="1"/>
</dbReference>
<evidence type="ECO:0000256" key="3">
    <source>
        <dbReference type="ARBA" id="ARBA00022729"/>
    </source>
</evidence>
<evidence type="ECO:0000313" key="9">
    <source>
        <dbReference type="Proteomes" id="UP000324611"/>
    </source>
</evidence>
<feature type="domain" description="SusD-like N-terminal" evidence="7">
    <location>
        <begin position="75"/>
        <end position="228"/>
    </location>
</feature>
<dbReference type="GO" id="GO:0009279">
    <property type="term" value="C:cell outer membrane"/>
    <property type="evidence" value="ECO:0007669"/>
    <property type="project" value="UniProtKB-SubCell"/>
</dbReference>
<comment type="subcellular location">
    <subcellularLocation>
        <location evidence="1">Cell outer membrane</location>
    </subcellularLocation>
</comment>
<keyword evidence="5" id="KW-0998">Cell outer membrane</keyword>
<evidence type="ECO:0000256" key="2">
    <source>
        <dbReference type="ARBA" id="ARBA00006275"/>
    </source>
</evidence>
<name>A0A5B2VLD0_9BACT</name>
<dbReference type="Pfam" id="PF14322">
    <property type="entry name" value="SusD-like_3"/>
    <property type="match status" value="1"/>
</dbReference>
<dbReference type="InterPro" id="IPR033985">
    <property type="entry name" value="SusD-like_N"/>
</dbReference>
<dbReference type="InterPro" id="IPR011990">
    <property type="entry name" value="TPR-like_helical_dom_sf"/>
</dbReference>
<keyword evidence="9" id="KW-1185">Reference proteome</keyword>
<dbReference type="EMBL" id="VUOC01000004">
    <property type="protein sequence ID" value="KAA2239296.1"/>
    <property type="molecule type" value="Genomic_DNA"/>
</dbReference>
<dbReference type="Pfam" id="PF07980">
    <property type="entry name" value="SusD_RagB"/>
    <property type="match status" value="1"/>
</dbReference>
<dbReference type="Gene3D" id="1.25.40.390">
    <property type="match status" value="1"/>
</dbReference>
<evidence type="ECO:0000256" key="4">
    <source>
        <dbReference type="ARBA" id="ARBA00023136"/>
    </source>
</evidence>
<accession>A0A5B2VLD0</accession>
<reference evidence="8 9" key="2">
    <citation type="submission" date="2019-09" db="EMBL/GenBank/DDBJ databases">
        <authorList>
            <person name="Jin C."/>
        </authorList>
    </citation>
    <scope>NUCLEOTIDE SEQUENCE [LARGE SCALE GENOMIC DNA]</scope>
    <source>
        <strain evidence="8 9">BN140078</strain>
    </source>
</reference>
<evidence type="ECO:0000259" key="6">
    <source>
        <dbReference type="Pfam" id="PF07980"/>
    </source>
</evidence>
<sequence>MQIQIIMSTRYITLLCSLVILLTAGCKSSFLDKYPLDQPSAENFWHTEDDIKLALTGCYAPLSVNQDQSVAEGFGAFTIYWDAISDNAYPRNGNFVNIALGQLEATSGGIVNDWYNLNYQAIASCNYFLANADKVPLDANTLAQYKAEVHFLRAYYYFQLTNIYGGVIITLQPEQLDYMKGKPKNSKAEVMNLVLADLDTAIQHLPDGPYSGRVVKGAALGFKARVLLYNSSFAEAAATAKQVIDGGQFHLYDSYYGLFVKPGQTNNPEIMFSARYQLPNMFSTLDYQMGWDQWERVQPIKSLVDAYECTDGLPISQSPLYDPAHPYEHRDPRLRRTVYVPGDPWKYSADGIFDPSKDGNNRTGFLVKKYLDTSRAPTNYSTRSDQDFVLLRYADILLMYAEAQNETSGPDQSVYDAVNAVRARPGVNMPPLPAGLSQTDMRQRIRQERRVEFALEGTRYFDLLRWRTAKDVLSAIVNPGGAHRQFLDKNYLFPFPQSEVDIYGIEQNMGY</sequence>
<evidence type="ECO:0000259" key="7">
    <source>
        <dbReference type="Pfam" id="PF14322"/>
    </source>
</evidence>